<dbReference type="AlphaFoldDB" id="A0A1H8Y6X7"/>
<evidence type="ECO:0008006" key="4">
    <source>
        <dbReference type="Google" id="ProtNLM"/>
    </source>
</evidence>
<dbReference type="STRING" id="394193.SAMN04489732_11178"/>
<protein>
    <recommendedName>
        <fullName evidence="4">DUF3558 domain-containing protein</fullName>
    </recommendedName>
</protein>
<evidence type="ECO:0000256" key="1">
    <source>
        <dbReference type="SAM" id="SignalP"/>
    </source>
</evidence>
<keyword evidence="1" id="KW-0732">Signal</keyword>
<sequence>MSPMTSTKPAVALYTLVTCAALLTACGPKQPTPTLDQPPTPVKPGVAIPFTPVKQPLNLTPFEKAPCEILTKEQVAAVVADPPSDVQPSASNDSALFRCIWTSPRGPLVTILEPLVKPQNLNELAASRSSAAHSLDPWSEVSLDGYPAVIYHELSGTNDCDVAVGISDTRMLHFSYRGQISPSQYWAKDHCGGVLKTAEFVLDNLRHT</sequence>
<dbReference type="EMBL" id="FOEF01000011">
    <property type="protein sequence ID" value="SEP47268.1"/>
    <property type="molecule type" value="Genomic_DNA"/>
</dbReference>
<dbReference type="Proteomes" id="UP000198582">
    <property type="component" value="Unassembled WGS sequence"/>
</dbReference>
<dbReference type="Pfam" id="PF12079">
    <property type="entry name" value="DUF3558"/>
    <property type="match status" value="1"/>
</dbReference>
<feature type="signal peptide" evidence="1">
    <location>
        <begin position="1"/>
        <end position="20"/>
    </location>
</feature>
<proteinExistence type="predicted"/>
<accession>A0A1H8Y6X7</accession>
<dbReference type="InterPro" id="IPR024520">
    <property type="entry name" value="DUF3558"/>
</dbReference>
<feature type="chain" id="PRO_5039076273" description="DUF3558 domain-containing protein" evidence="1">
    <location>
        <begin position="21"/>
        <end position="208"/>
    </location>
</feature>
<organism evidence="2 3">
    <name type="scientific">Amycolatopsis saalfeldensis</name>
    <dbReference type="NCBI Taxonomy" id="394193"/>
    <lineage>
        <taxon>Bacteria</taxon>
        <taxon>Bacillati</taxon>
        <taxon>Actinomycetota</taxon>
        <taxon>Actinomycetes</taxon>
        <taxon>Pseudonocardiales</taxon>
        <taxon>Pseudonocardiaceae</taxon>
        <taxon>Amycolatopsis</taxon>
    </lineage>
</organism>
<keyword evidence="3" id="KW-1185">Reference proteome</keyword>
<evidence type="ECO:0000313" key="3">
    <source>
        <dbReference type="Proteomes" id="UP000198582"/>
    </source>
</evidence>
<name>A0A1H8Y6X7_9PSEU</name>
<evidence type="ECO:0000313" key="2">
    <source>
        <dbReference type="EMBL" id="SEP47268.1"/>
    </source>
</evidence>
<reference evidence="2 3" key="1">
    <citation type="submission" date="2016-10" db="EMBL/GenBank/DDBJ databases">
        <authorList>
            <person name="de Groot N.N."/>
        </authorList>
    </citation>
    <scope>NUCLEOTIDE SEQUENCE [LARGE SCALE GENOMIC DNA]</scope>
    <source>
        <strain evidence="2 3">DSM 44993</strain>
    </source>
</reference>
<gene>
    <name evidence="2" type="ORF">SAMN04489732_11178</name>
</gene>